<feature type="transmembrane region" description="Helical" evidence="7">
    <location>
        <begin position="296"/>
        <end position="320"/>
    </location>
</feature>
<feature type="transmembrane region" description="Helical" evidence="7">
    <location>
        <begin position="746"/>
        <end position="769"/>
    </location>
</feature>
<feature type="transmembrane region" description="Helical" evidence="7">
    <location>
        <begin position="418"/>
        <end position="442"/>
    </location>
</feature>
<evidence type="ECO:0000313" key="10">
    <source>
        <dbReference type="Proteomes" id="UP001500218"/>
    </source>
</evidence>
<evidence type="ECO:0000256" key="7">
    <source>
        <dbReference type="SAM" id="Phobius"/>
    </source>
</evidence>
<evidence type="ECO:0000256" key="5">
    <source>
        <dbReference type="ARBA" id="ARBA00023136"/>
    </source>
</evidence>
<feature type="transmembrane region" description="Helical" evidence="7">
    <location>
        <begin position="691"/>
        <end position="715"/>
    </location>
</feature>
<dbReference type="InterPro" id="IPR003838">
    <property type="entry name" value="ABC3_permease_C"/>
</dbReference>
<keyword evidence="10" id="KW-1185">Reference proteome</keyword>
<name>A0ABP4XJ17_9ACTN</name>
<dbReference type="EMBL" id="BAAALT010000004">
    <property type="protein sequence ID" value="GAA1784482.1"/>
    <property type="molecule type" value="Genomic_DNA"/>
</dbReference>
<dbReference type="PANTHER" id="PTHR30572:SF4">
    <property type="entry name" value="ABC TRANSPORTER PERMEASE YTRF"/>
    <property type="match status" value="1"/>
</dbReference>
<keyword evidence="2" id="KW-1003">Cell membrane</keyword>
<feature type="transmembrane region" description="Helical" evidence="7">
    <location>
        <begin position="643"/>
        <end position="670"/>
    </location>
</feature>
<dbReference type="Pfam" id="PF02687">
    <property type="entry name" value="FtsX"/>
    <property type="match status" value="2"/>
</dbReference>
<evidence type="ECO:0000313" key="9">
    <source>
        <dbReference type="EMBL" id="GAA1784482.1"/>
    </source>
</evidence>
<feature type="transmembrane region" description="Helical" evidence="7">
    <location>
        <begin position="247"/>
        <end position="275"/>
    </location>
</feature>
<dbReference type="InterPro" id="IPR050250">
    <property type="entry name" value="Macrolide_Exporter_MacB"/>
</dbReference>
<organism evidence="9 10">
    <name type="scientific">Luedemannella flava</name>
    <dbReference type="NCBI Taxonomy" id="349316"/>
    <lineage>
        <taxon>Bacteria</taxon>
        <taxon>Bacillati</taxon>
        <taxon>Actinomycetota</taxon>
        <taxon>Actinomycetes</taxon>
        <taxon>Micromonosporales</taxon>
        <taxon>Micromonosporaceae</taxon>
        <taxon>Luedemannella</taxon>
    </lineage>
</organism>
<reference evidence="10" key="1">
    <citation type="journal article" date="2019" name="Int. J. Syst. Evol. Microbiol.">
        <title>The Global Catalogue of Microorganisms (GCM) 10K type strain sequencing project: providing services to taxonomists for standard genome sequencing and annotation.</title>
        <authorList>
            <consortium name="The Broad Institute Genomics Platform"/>
            <consortium name="The Broad Institute Genome Sequencing Center for Infectious Disease"/>
            <person name="Wu L."/>
            <person name="Ma J."/>
        </authorList>
    </citation>
    <scope>NUCLEOTIDE SEQUENCE [LARGE SCALE GENOMIC DNA]</scope>
    <source>
        <strain evidence="10">JCM 13250</strain>
    </source>
</reference>
<gene>
    <name evidence="9" type="ORF">GCM10009682_03290</name>
</gene>
<dbReference type="PANTHER" id="PTHR30572">
    <property type="entry name" value="MEMBRANE COMPONENT OF TRANSPORTER-RELATED"/>
    <property type="match status" value="1"/>
</dbReference>
<evidence type="ECO:0000256" key="6">
    <source>
        <dbReference type="ARBA" id="ARBA00038076"/>
    </source>
</evidence>
<keyword evidence="4 7" id="KW-1133">Transmembrane helix</keyword>
<feature type="domain" description="ABC3 transporter permease C-terminal" evidence="8">
    <location>
        <begin position="651"/>
        <end position="765"/>
    </location>
</feature>
<feature type="domain" description="ABC3 transporter permease C-terminal" evidence="8">
    <location>
        <begin position="253"/>
        <end position="371"/>
    </location>
</feature>
<feature type="transmembrane region" description="Helical" evidence="7">
    <location>
        <begin position="340"/>
        <end position="361"/>
    </location>
</feature>
<dbReference type="Proteomes" id="UP001500218">
    <property type="component" value="Unassembled WGS sequence"/>
</dbReference>
<evidence type="ECO:0000259" key="8">
    <source>
        <dbReference type="Pfam" id="PF02687"/>
    </source>
</evidence>
<comment type="similarity">
    <text evidence="6">Belongs to the ABC-4 integral membrane protein family.</text>
</comment>
<keyword evidence="3 7" id="KW-0812">Transmembrane</keyword>
<proteinExistence type="inferred from homology"/>
<comment type="subcellular location">
    <subcellularLocation>
        <location evidence="1">Cell membrane</location>
        <topology evidence="1">Multi-pass membrane protein</topology>
    </subcellularLocation>
</comment>
<evidence type="ECO:0000256" key="4">
    <source>
        <dbReference type="ARBA" id="ARBA00022989"/>
    </source>
</evidence>
<comment type="caution">
    <text evidence="9">The sequence shown here is derived from an EMBL/GenBank/DDBJ whole genome shotgun (WGS) entry which is preliminary data.</text>
</comment>
<evidence type="ECO:0000256" key="3">
    <source>
        <dbReference type="ARBA" id="ARBA00022692"/>
    </source>
</evidence>
<keyword evidence="5 7" id="KW-0472">Membrane</keyword>
<sequence length="780" mass="79620">MARLAWGAVHRRRLQSLIIGAVVLLSSGTAVLALALLVASTAPFDRAFDRQHGAHATAGFDAAKVSSADLAATAKRPGVTAASGPYETVSAQIRGDRMPLPPGLIVGRETADSGIDQLYLVDGDWLTGPGQIVLSEDILPGREVAPHVGDQVTVDVAGGLRLTVVGIADSITGTGDAWVWPSQVDVLHASGAVPGWQMLYRFASADSDDAVRASLAGATDGLPSDALTGASTYQAVRLRATESLRPMVPFVIAFCVLGLVISVLIVANVVAGAVVAGYKSIGIQKALGFTPAQVAAVFVGQILGVSIPSGLAGVGLGWLAAKPLLLQTASAYNIPGAAAVPGWTLAVVLLGVTVSVGLAALGPAVRAGRLSAVSAITVGRAPRTGRGYRVRRALAGTRLPRAVSFGLGTPFARPARTAVTLVAVLLGATTMVFAVGLATTLFRVVAAFDRTSAVPVMVGYRPPGGPGGSSPGAEPDPVAVRAAIEAQPGTALALGLTEVQANLGGSTEPLTIRAYDRDASQAGYPVLSGRWYAGADEAVGTSRMLRLTGTKVGDTITVGTQLGQRRVRIVGEVFANGSSATIVMSTDSLDGLVRSVTPQWFEVELTAGTDIETYVENATTPLAAVGAVPELTSQAQENQTVSVMLGLIATLTVLLSVVAALGVFNTVVLNTRERVHEIGVLKAIGMTPRQVRLMVVTSMVAVGALGGVLAVPAGWLLHRAVVPVMAGAAGTELPHSVVTVYHPLELLALGLSGVVLAVLSALVPAGWAARTHSAAALRAE</sequence>
<evidence type="ECO:0000256" key="1">
    <source>
        <dbReference type="ARBA" id="ARBA00004651"/>
    </source>
</evidence>
<evidence type="ECO:0000256" key="2">
    <source>
        <dbReference type="ARBA" id="ARBA00022475"/>
    </source>
</evidence>
<protein>
    <recommendedName>
        <fullName evidence="8">ABC3 transporter permease C-terminal domain-containing protein</fullName>
    </recommendedName>
</protein>
<accession>A0ABP4XJ17</accession>